<sequence>MEQERGFNYWLSASPSEWDPLQYHKAWVAAGFPLNKGTVSMALKNQLKWLQRRGSDKEKTSAKQALEKNERDIKRNGRIYTYWGSGARIDAEIQESMQNYELRVTNEVTDQMTTVASAATSNIKSRFTRCQEEEESARTIEEELTLENDTTTELEDENHYNDETALVHNILQDMVKASAAEKAVSEHFAQHFSSYNIMDLRPTSELSLSLNNDTQETLLHEVFDDIDDFITEELHDFLVNFFNADRGLRGWIDAVEKMPPDDSDSDSLKKTKRLLKQTLPGFLRAFSLSALNPLRDITTLERPHLNKFVHPLIEAALYIFADVIYVFGEIPLETQKNRKKYVDGVGYINNIEKYAVVCGEGARPGAPAKKIVDDDVKNMQTMASLYNDIVLSEAAARRRFCINLRVYGWTASRTNINLTMLDFREKHRLFEVDRFNIPRDWEEMPDFVFMYEGLIKWALCVNLTRGELAAQRKKRKLSRYSEVRLVKKLAHLQK</sequence>
<name>A0A9N9BDI6_9GLOM</name>
<dbReference type="AlphaFoldDB" id="A0A9N9BDI6"/>
<gene>
    <name evidence="1" type="ORF">PBRASI_LOCUS5661</name>
</gene>
<dbReference type="EMBL" id="CAJVPI010000682">
    <property type="protein sequence ID" value="CAG8562431.1"/>
    <property type="molecule type" value="Genomic_DNA"/>
</dbReference>
<organism evidence="1 2">
    <name type="scientific">Paraglomus brasilianum</name>
    <dbReference type="NCBI Taxonomy" id="144538"/>
    <lineage>
        <taxon>Eukaryota</taxon>
        <taxon>Fungi</taxon>
        <taxon>Fungi incertae sedis</taxon>
        <taxon>Mucoromycota</taxon>
        <taxon>Glomeromycotina</taxon>
        <taxon>Glomeromycetes</taxon>
        <taxon>Paraglomerales</taxon>
        <taxon>Paraglomeraceae</taxon>
        <taxon>Paraglomus</taxon>
    </lineage>
</organism>
<proteinExistence type="predicted"/>
<comment type="caution">
    <text evidence="1">The sequence shown here is derived from an EMBL/GenBank/DDBJ whole genome shotgun (WGS) entry which is preliminary data.</text>
</comment>
<dbReference type="OrthoDB" id="15001at2759"/>
<evidence type="ECO:0000313" key="2">
    <source>
        <dbReference type="Proteomes" id="UP000789739"/>
    </source>
</evidence>
<protein>
    <submittedName>
        <fullName evidence="1">3450_t:CDS:1</fullName>
    </submittedName>
</protein>
<dbReference type="Proteomes" id="UP000789739">
    <property type="component" value="Unassembled WGS sequence"/>
</dbReference>
<reference evidence="1" key="1">
    <citation type="submission" date="2021-06" db="EMBL/GenBank/DDBJ databases">
        <authorList>
            <person name="Kallberg Y."/>
            <person name="Tangrot J."/>
            <person name="Rosling A."/>
        </authorList>
    </citation>
    <scope>NUCLEOTIDE SEQUENCE</scope>
    <source>
        <strain evidence="1">BR232B</strain>
    </source>
</reference>
<accession>A0A9N9BDI6</accession>
<evidence type="ECO:0000313" key="1">
    <source>
        <dbReference type="EMBL" id="CAG8562431.1"/>
    </source>
</evidence>
<keyword evidence="2" id="KW-1185">Reference proteome</keyword>